<evidence type="ECO:0000313" key="5">
    <source>
        <dbReference type="Proteomes" id="UP000530928"/>
    </source>
</evidence>
<dbReference type="PANTHER" id="PTHR43214">
    <property type="entry name" value="TWO-COMPONENT RESPONSE REGULATOR"/>
    <property type="match status" value="1"/>
</dbReference>
<reference evidence="4 5" key="1">
    <citation type="submission" date="2020-07" db="EMBL/GenBank/DDBJ databases">
        <title>Genomic Encyclopedia of Type Strains, Phase IV (KMG-IV): sequencing the most valuable type-strain genomes for metagenomic binning, comparative biology and taxonomic classification.</title>
        <authorList>
            <person name="Goeker M."/>
        </authorList>
    </citation>
    <scope>NUCLEOTIDE SEQUENCE [LARGE SCALE GENOMIC DNA]</scope>
    <source>
        <strain evidence="4 5">DSM 45533</strain>
    </source>
</reference>
<dbReference type="SMART" id="SM00448">
    <property type="entry name" value="REC"/>
    <property type="match status" value="1"/>
</dbReference>
<dbReference type="Proteomes" id="UP000530928">
    <property type="component" value="Unassembled WGS sequence"/>
</dbReference>
<keyword evidence="1" id="KW-0238">DNA-binding</keyword>
<dbReference type="InterPro" id="IPR016032">
    <property type="entry name" value="Sig_transdc_resp-reg_C-effctor"/>
</dbReference>
<dbReference type="InterPro" id="IPR000792">
    <property type="entry name" value="Tscrpt_reg_LuxR_C"/>
</dbReference>
<organism evidence="4 5">
    <name type="scientific">Nonomuraea soli</name>
    <dbReference type="NCBI Taxonomy" id="1032476"/>
    <lineage>
        <taxon>Bacteria</taxon>
        <taxon>Bacillati</taxon>
        <taxon>Actinomycetota</taxon>
        <taxon>Actinomycetes</taxon>
        <taxon>Streptosporangiales</taxon>
        <taxon>Streptosporangiaceae</taxon>
        <taxon>Nonomuraea</taxon>
    </lineage>
</organism>
<feature type="modified residue" description="4-aspartylphosphate" evidence="2">
    <location>
        <position position="54"/>
    </location>
</feature>
<dbReference type="GO" id="GO:0003677">
    <property type="term" value="F:DNA binding"/>
    <property type="evidence" value="ECO:0007669"/>
    <property type="project" value="UniProtKB-KW"/>
</dbReference>
<comment type="caution">
    <text evidence="4">The sequence shown here is derived from an EMBL/GenBank/DDBJ whole genome shotgun (WGS) entry which is preliminary data.</text>
</comment>
<dbReference type="SUPFAM" id="SSF52172">
    <property type="entry name" value="CheY-like"/>
    <property type="match status" value="1"/>
</dbReference>
<accession>A0A7W0CT12</accession>
<dbReference type="GO" id="GO:0006355">
    <property type="term" value="P:regulation of DNA-templated transcription"/>
    <property type="evidence" value="ECO:0007669"/>
    <property type="project" value="InterPro"/>
</dbReference>
<feature type="domain" description="Response regulatory" evidence="3">
    <location>
        <begin position="3"/>
        <end position="119"/>
    </location>
</feature>
<dbReference type="Gene3D" id="3.40.50.2300">
    <property type="match status" value="1"/>
</dbReference>
<dbReference type="InterPro" id="IPR039420">
    <property type="entry name" value="WalR-like"/>
</dbReference>
<keyword evidence="5" id="KW-1185">Reference proteome</keyword>
<evidence type="ECO:0000313" key="4">
    <source>
        <dbReference type="EMBL" id="MBA2896630.1"/>
    </source>
</evidence>
<evidence type="ECO:0000256" key="1">
    <source>
        <dbReference type="ARBA" id="ARBA00023125"/>
    </source>
</evidence>
<dbReference type="PANTHER" id="PTHR43214:SF42">
    <property type="entry name" value="TRANSCRIPTIONAL REGULATORY PROTEIN DESR"/>
    <property type="match status" value="1"/>
</dbReference>
<gene>
    <name evidence="4" type="ORF">HNR30_008021</name>
</gene>
<dbReference type="SUPFAM" id="SSF46894">
    <property type="entry name" value="C-terminal effector domain of the bipartite response regulators"/>
    <property type="match status" value="1"/>
</dbReference>
<keyword evidence="2" id="KW-0597">Phosphoprotein</keyword>
<dbReference type="Pfam" id="PF00072">
    <property type="entry name" value="Response_reg"/>
    <property type="match status" value="1"/>
</dbReference>
<sequence length="227" mass="24441">MIRVLIAEDMRILRESLVALLELEDDIDVVAELATGDQIVPAALRHRPDVAVLDIDLPGVDGLAAAAELHRQLPECRTLVLTGLGRPGMLRRALAAQISGFVVKDAPSQELVDTVRRVAAGERVIDMKLALAALEASDNPLSPREADVLRRHAAGASAAEIAAETHLSYGTVVTIWRRPSRNWARATGSTRRASPRRPGGCDAPLPRLVVTLRDLRSLRLSVVSGSL</sequence>
<dbReference type="AlphaFoldDB" id="A0A7W0CT12"/>
<name>A0A7W0CT12_9ACTN</name>
<protein>
    <submittedName>
        <fullName evidence="4">Two-component system response regulator DesR</fullName>
    </submittedName>
</protein>
<evidence type="ECO:0000259" key="3">
    <source>
        <dbReference type="PROSITE" id="PS50110"/>
    </source>
</evidence>
<dbReference type="InterPro" id="IPR011006">
    <property type="entry name" value="CheY-like_superfamily"/>
</dbReference>
<dbReference type="GO" id="GO:0000160">
    <property type="term" value="P:phosphorelay signal transduction system"/>
    <property type="evidence" value="ECO:0007669"/>
    <property type="project" value="InterPro"/>
</dbReference>
<proteinExistence type="predicted"/>
<dbReference type="InterPro" id="IPR001789">
    <property type="entry name" value="Sig_transdc_resp-reg_receiver"/>
</dbReference>
<dbReference type="EMBL" id="JACDUR010000009">
    <property type="protein sequence ID" value="MBA2896630.1"/>
    <property type="molecule type" value="Genomic_DNA"/>
</dbReference>
<dbReference type="Pfam" id="PF00196">
    <property type="entry name" value="GerE"/>
    <property type="match status" value="1"/>
</dbReference>
<dbReference type="PROSITE" id="PS50110">
    <property type="entry name" value="RESPONSE_REGULATORY"/>
    <property type="match status" value="1"/>
</dbReference>
<evidence type="ECO:0000256" key="2">
    <source>
        <dbReference type="PROSITE-ProRule" id="PRU00169"/>
    </source>
</evidence>